<keyword evidence="2" id="KW-1185">Reference proteome</keyword>
<dbReference type="EMBL" id="ASGP02000004">
    <property type="protein sequence ID" value="KAH9510519.1"/>
    <property type="molecule type" value="Genomic_DNA"/>
</dbReference>
<protein>
    <submittedName>
        <fullName evidence="1">Uncharacterized protein</fullName>
    </submittedName>
</protein>
<proteinExistence type="predicted"/>
<name>A0A922L0B2_DERFA</name>
<sequence length="64" mass="6887">MDDLLSNVNTPSSGAVSKESILHSGSFVYDMGNMMVEIQFVSMAMVADIDAQYLNDVGFCGADF</sequence>
<comment type="caution">
    <text evidence="1">The sequence shown here is derived from an EMBL/GenBank/DDBJ whole genome shotgun (WGS) entry which is preliminary data.</text>
</comment>
<reference evidence="1" key="1">
    <citation type="submission" date="2013-05" db="EMBL/GenBank/DDBJ databases">
        <authorList>
            <person name="Yim A.K.Y."/>
            <person name="Chan T.F."/>
            <person name="Ji K.M."/>
            <person name="Liu X.Y."/>
            <person name="Zhou J.W."/>
            <person name="Li R.Q."/>
            <person name="Yang K.Y."/>
            <person name="Li J."/>
            <person name="Li M."/>
            <person name="Law P.T.W."/>
            <person name="Wu Y.L."/>
            <person name="Cai Z.L."/>
            <person name="Qin H."/>
            <person name="Bao Y."/>
            <person name="Leung R.K.K."/>
            <person name="Ng P.K.S."/>
            <person name="Zou J."/>
            <person name="Zhong X.J."/>
            <person name="Ran P.X."/>
            <person name="Zhong N.S."/>
            <person name="Liu Z.G."/>
            <person name="Tsui S.K.W."/>
        </authorList>
    </citation>
    <scope>NUCLEOTIDE SEQUENCE</scope>
    <source>
        <strain evidence="1">Derf</strain>
        <tissue evidence="1">Whole organism</tissue>
    </source>
</reference>
<accession>A0A922L0B2</accession>
<dbReference type="Proteomes" id="UP000790347">
    <property type="component" value="Unassembled WGS sequence"/>
</dbReference>
<gene>
    <name evidence="1" type="ORF">DERF_009041</name>
</gene>
<evidence type="ECO:0000313" key="1">
    <source>
        <dbReference type="EMBL" id="KAH9510519.1"/>
    </source>
</evidence>
<evidence type="ECO:0000313" key="2">
    <source>
        <dbReference type="Proteomes" id="UP000790347"/>
    </source>
</evidence>
<organism evidence="1 2">
    <name type="scientific">Dermatophagoides farinae</name>
    <name type="common">American house dust mite</name>
    <dbReference type="NCBI Taxonomy" id="6954"/>
    <lineage>
        <taxon>Eukaryota</taxon>
        <taxon>Metazoa</taxon>
        <taxon>Ecdysozoa</taxon>
        <taxon>Arthropoda</taxon>
        <taxon>Chelicerata</taxon>
        <taxon>Arachnida</taxon>
        <taxon>Acari</taxon>
        <taxon>Acariformes</taxon>
        <taxon>Sarcoptiformes</taxon>
        <taxon>Astigmata</taxon>
        <taxon>Psoroptidia</taxon>
        <taxon>Analgoidea</taxon>
        <taxon>Pyroglyphidae</taxon>
        <taxon>Dermatophagoidinae</taxon>
        <taxon>Dermatophagoides</taxon>
    </lineage>
</organism>
<reference evidence="1" key="2">
    <citation type="journal article" date="2022" name="Res Sq">
        <title>Comparative Genomics Reveals Insights into the Divergent Evolution of Astigmatic Mites and Household Pest Adaptations.</title>
        <authorList>
            <person name="Xiong Q."/>
            <person name="Wan A.T.-Y."/>
            <person name="Liu X.-Y."/>
            <person name="Fung C.S.-H."/>
            <person name="Xiao X."/>
            <person name="Malainual N."/>
            <person name="Hou J."/>
            <person name="Wang L."/>
            <person name="Wang M."/>
            <person name="Yang K."/>
            <person name="Cui Y."/>
            <person name="Leung E."/>
            <person name="Nong W."/>
            <person name="Shin S.-K."/>
            <person name="Au S."/>
            <person name="Jeong K.Y."/>
            <person name="Chew F.T."/>
            <person name="Hui J."/>
            <person name="Leung T.F."/>
            <person name="Tungtrongchitr A."/>
            <person name="Zhong N."/>
            <person name="Liu Z."/>
            <person name="Tsui S."/>
        </authorList>
    </citation>
    <scope>NUCLEOTIDE SEQUENCE</scope>
    <source>
        <strain evidence="1">Derf</strain>
        <tissue evidence="1">Whole organism</tissue>
    </source>
</reference>
<dbReference type="AlphaFoldDB" id="A0A922L0B2"/>